<dbReference type="InterPro" id="IPR050352">
    <property type="entry name" value="ABCG_transporters"/>
</dbReference>
<reference evidence="8" key="2">
    <citation type="submission" date="2023-06" db="EMBL/GenBank/DDBJ databases">
        <authorList>
            <consortium name="Lawrence Berkeley National Laboratory"/>
            <person name="Haridas S."/>
            <person name="Hensen N."/>
            <person name="Bonometti L."/>
            <person name="Westerberg I."/>
            <person name="Brannstrom I.O."/>
            <person name="Guillou S."/>
            <person name="Cros-Aarteil S."/>
            <person name="Calhoun S."/>
            <person name="Kuo A."/>
            <person name="Mondo S."/>
            <person name="Pangilinan J."/>
            <person name="Riley R."/>
            <person name="Labutti K."/>
            <person name="Andreopoulos B."/>
            <person name="Lipzen A."/>
            <person name="Chen C."/>
            <person name="Yanf M."/>
            <person name="Daum C."/>
            <person name="Ng V."/>
            <person name="Clum A."/>
            <person name="Steindorff A."/>
            <person name="Ohm R."/>
            <person name="Martin F."/>
            <person name="Silar P."/>
            <person name="Natvig D."/>
            <person name="Lalanne C."/>
            <person name="Gautier V."/>
            <person name="Ament-Velasquez S.L."/>
            <person name="Kruys A."/>
            <person name="Hutchinson M.I."/>
            <person name="Powell A.J."/>
            <person name="Barry K."/>
            <person name="Miller A.N."/>
            <person name="Grigoriev I.V."/>
            <person name="Debuchy R."/>
            <person name="Gladieux P."/>
            <person name="Thoren M.H."/>
            <person name="Johannesson H."/>
        </authorList>
    </citation>
    <scope>NUCLEOTIDE SEQUENCE</scope>
    <source>
        <strain evidence="8">CBS 560.94</strain>
    </source>
</reference>
<evidence type="ECO:0000256" key="5">
    <source>
        <dbReference type="ARBA" id="ARBA00023136"/>
    </source>
</evidence>
<dbReference type="PANTHER" id="PTHR48041:SF98">
    <property type="entry name" value="TRANSPORTER, PUTATIVE (EUROFUNG)-RELATED"/>
    <property type="match status" value="1"/>
</dbReference>
<dbReference type="InterPro" id="IPR027417">
    <property type="entry name" value="P-loop_NTPase"/>
</dbReference>
<dbReference type="GO" id="GO:0016887">
    <property type="term" value="F:ATP hydrolysis activity"/>
    <property type="evidence" value="ECO:0007669"/>
    <property type="project" value="InterPro"/>
</dbReference>
<comment type="caution">
    <text evidence="8">The sequence shown here is derived from an EMBL/GenBank/DDBJ whole genome shotgun (WGS) entry which is preliminary data.</text>
</comment>
<dbReference type="RefSeq" id="XP_062679619.1">
    <property type="nucleotide sequence ID" value="XM_062827185.1"/>
</dbReference>
<dbReference type="InterPro" id="IPR003439">
    <property type="entry name" value="ABC_transporter-like_ATP-bd"/>
</dbReference>
<dbReference type="GO" id="GO:0016020">
    <property type="term" value="C:membrane"/>
    <property type="evidence" value="ECO:0007669"/>
    <property type="project" value="UniProtKB-SubCell"/>
</dbReference>
<dbReference type="Proteomes" id="UP001278500">
    <property type="component" value="Unassembled WGS sequence"/>
</dbReference>
<dbReference type="AlphaFoldDB" id="A0AAE0JAV0"/>
<feature type="compositionally biased region" description="Polar residues" evidence="6">
    <location>
        <begin position="34"/>
        <end position="43"/>
    </location>
</feature>
<dbReference type="GeneID" id="87864339"/>
<evidence type="ECO:0000256" key="4">
    <source>
        <dbReference type="ARBA" id="ARBA00022989"/>
    </source>
</evidence>
<evidence type="ECO:0000313" key="8">
    <source>
        <dbReference type="EMBL" id="KAK3340677.1"/>
    </source>
</evidence>
<keyword evidence="2" id="KW-0813">Transport</keyword>
<keyword evidence="4" id="KW-1133">Transmembrane helix</keyword>
<dbReference type="PANTHER" id="PTHR48041">
    <property type="entry name" value="ABC TRANSPORTER G FAMILY MEMBER 28"/>
    <property type="match status" value="1"/>
</dbReference>
<name>A0AAE0JAV0_9PEZI</name>
<feature type="region of interest" description="Disordered" evidence="6">
    <location>
        <begin position="17"/>
        <end position="43"/>
    </location>
</feature>
<sequence>MGPSGCGKTTLLNFLASRPLPSSSGGGTTTSGSVLINGQPTPTSTFREITRFVEGIDIE</sequence>
<dbReference type="GO" id="GO:0005524">
    <property type="term" value="F:ATP binding"/>
    <property type="evidence" value="ECO:0007669"/>
    <property type="project" value="InterPro"/>
</dbReference>
<dbReference type="SUPFAM" id="SSF52540">
    <property type="entry name" value="P-loop containing nucleoside triphosphate hydrolases"/>
    <property type="match status" value="1"/>
</dbReference>
<evidence type="ECO:0000256" key="1">
    <source>
        <dbReference type="ARBA" id="ARBA00004141"/>
    </source>
</evidence>
<gene>
    <name evidence="8" type="ORF">B0H65DRAFT_473177</name>
</gene>
<dbReference type="Pfam" id="PF00005">
    <property type="entry name" value="ABC_tran"/>
    <property type="match status" value="1"/>
</dbReference>
<feature type="domain" description="ABC transporter" evidence="7">
    <location>
        <begin position="1"/>
        <end position="45"/>
    </location>
</feature>
<evidence type="ECO:0000256" key="2">
    <source>
        <dbReference type="ARBA" id="ARBA00022448"/>
    </source>
</evidence>
<evidence type="ECO:0000259" key="7">
    <source>
        <dbReference type="Pfam" id="PF00005"/>
    </source>
</evidence>
<protein>
    <recommendedName>
        <fullName evidence="7">ABC transporter domain-containing protein</fullName>
    </recommendedName>
</protein>
<evidence type="ECO:0000256" key="3">
    <source>
        <dbReference type="ARBA" id="ARBA00022692"/>
    </source>
</evidence>
<dbReference type="Gene3D" id="3.40.50.300">
    <property type="entry name" value="P-loop containing nucleotide triphosphate hydrolases"/>
    <property type="match status" value="1"/>
</dbReference>
<keyword evidence="9" id="KW-1185">Reference proteome</keyword>
<evidence type="ECO:0000313" key="9">
    <source>
        <dbReference type="Proteomes" id="UP001278500"/>
    </source>
</evidence>
<keyword evidence="5" id="KW-0472">Membrane</keyword>
<dbReference type="GO" id="GO:0042626">
    <property type="term" value="F:ATPase-coupled transmembrane transporter activity"/>
    <property type="evidence" value="ECO:0007669"/>
    <property type="project" value="TreeGrafter"/>
</dbReference>
<evidence type="ECO:0000256" key="6">
    <source>
        <dbReference type="SAM" id="MobiDB-lite"/>
    </source>
</evidence>
<comment type="subcellular location">
    <subcellularLocation>
        <location evidence="1">Membrane</location>
        <topology evidence="1">Multi-pass membrane protein</topology>
    </subcellularLocation>
</comment>
<organism evidence="8 9">
    <name type="scientific">Neurospora tetraspora</name>
    <dbReference type="NCBI Taxonomy" id="94610"/>
    <lineage>
        <taxon>Eukaryota</taxon>
        <taxon>Fungi</taxon>
        <taxon>Dikarya</taxon>
        <taxon>Ascomycota</taxon>
        <taxon>Pezizomycotina</taxon>
        <taxon>Sordariomycetes</taxon>
        <taxon>Sordariomycetidae</taxon>
        <taxon>Sordariales</taxon>
        <taxon>Sordariaceae</taxon>
        <taxon>Neurospora</taxon>
    </lineage>
</organism>
<accession>A0AAE0JAV0</accession>
<keyword evidence="3" id="KW-0812">Transmembrane</keyword>
<dbReference type="EMBL" id="JAUEPP010000006">
    <property type="protein sequence ID" value="KAK3340677.1"/>
    <property type="molecule type" value="Genomic_DNA"/>
</dbReference>
<proteinExistence type="predicted"/>
<reference evidence="8" key="1">
    <citation type="journal article" date="2023" name="Mol. Phylogenet. Evol.">
        <title>Genome-scale phylogeny and comparative genomics of the fungal order Sordariales.</title>
        <authorList>
            <person name="Hensen N."/>
            <person name="Bonometti L."/>
            <person name="Westerberg I."/>
            <person name="Brannstrom I.O."/>
            <person name="Guillou S."/>
            <person name="Cros-Aarteil S."/>
            <person name="Calhoun S."/>
            <person name="Haridas S."/>
            <person name="Kuo A."/>
            <person name="Mondo S."/>
            <person name="Pangilinan J."/>
            <person name="Riley R."/>
            <person name="LaButti K."/>
            <person name="Andreopoulos B."/>
            <person name="Lipzen A."/>
            <person name="Chen C."/>
            <person name="Yan M."/>
            <person name="Daum C."/>
            <person name="Ng V."/>
            <person name="Clum A."/>
            <person name="Steindorff A."/>
            <person name="Ohm R.A."/>
            <person name="Martin F."/>
            <person name="Silar P."/>
            <person name="Natvig D.O."/>
            <person name="Lalanne C."/>
            <person name="Gautier V."/>
            <person name="Ament-Velasquez S.L."/>
            <person name="Kruys A."/>
            <person name="Hutchinson M.I."/>
            <person name="Powell A.J."/>
            <person name="Barry K."/>
            <person name="Miller A.N."/>
            <person name="Grigoriev I.V."/>
            <person name="Debuchy R."/>
            <person name="Gladieux P."/>
            <person name="Hiltunen Thoren M."/>
            <person name="Johannesson H."/>
        </authorList>
    </citation>
    <scope>NUCLEOTIDE SEQUENCE</scope>
    <source>
        <strain evidence="8">CBS 560.94</strain>
    </source>
</reference>